<accession>A0AA38P1C8</accession>
<proteinExistence type="predicted"/>
<name>A0AA38P1C8_9AGAR</name>
<organism evidence="2 3">
    <name type="scientific">Lentinula raphanica</name>
    <dbReference type="NCBI Taxonomy" id="153919"/>
    <lineage>
        <taxon>Eukaryota</taxon>
        <taxon>Fungi</taxon>
        <taxon>Dikarya</taxon>
        <taxon>Basidiomycota</taxon>
        <taxon>Agaricomycotina</taxon>
        <taxon>Agaricomycetes</taxon>
        <taxon>Agaricomycetidae</taxon>
        <taxon>Agaricales</taxon>
        <taxon>Marasmiineae</taxon>
        <taxon>Omphalotaceae</taxon>
        <taxon>Lentinula</taxon>
    </lineage>
</organism>
<feature type="signal peptide" evidence="1">
    <location>
        <begin position="1"/>
        <end position="21"/>
    </location>
</feature>
<keyword evidence="3" id="KW-1185">Reference proteome</keyword>
<keyword evidence="1" id="KW-0732">Signal</keyword>
<dbReference type="AlphaFoldDB" id="A0AA38P1C8"/>
<dbReference type="EMBL" id="MU806524">
    <property type="protein sequence ID" value="KAJ3834502.1"/>
    <property type="molecule type" value="Genomic_DNA"/>
</dbReference>
<evidence type="ECO:0000313" key="2">
    <source>
        <dbReference type="EMBL" id="KAJ3834502.1"/>
    </source>
</evidence>
<gene>
    <name evidence="2" type="ORF">F5878DRAFT_630344</name>
</gene>
<evidence type="ECO:0000256" key="1">
    <source>
        <dbReference type="SAM" id="SignalP"/>
    </source>
</evidence>
<feature type="chain" id="PRO_5041283188" description="Secreted protein" evidence="1">
    <location>
        <begin position="22"/>
        <end position="96"/>
    </location>
</feature>
<evidence type="ECO:0008006" key="4">
    <source>
        <dbReference type="Google" id="ProtNLM"/>
    </source>
</evidence>
<protein>
    <recommendedName>
        <fullName evidence="4">Secreted protein</fullName>
    </recommendedName>
</protein>
<sequence>MARVFFFLVLQISLRLPEAVAYYHAQPNLLQVYQNVDIEITQKHSTSCFGVHWARPINGLEAGNTMRARAMIFLSLRPIGITYPSSHSWQDHNLSS</sequence>
<evidence type="ECO:0000313" key="3">
    <source>
        <dbReference type="Proteomes" id="UP001163846"/>
    </source>
</evidence>
<dbReference type="Proteomes" id="UP001163846">
    <property type="component" value="Unassembled WGS sequence"/>
</dbReference>
<comment type="caution">
    <text evidence="2">The sequence shown here is derived from an EMBL/GenBank/DDBJ whole genome shotgun (WGS) entry which is preliminary data.</text>
</comment>
<reference evidence="2" key="1">
    <citation type="submission" date="2022-08" db="EMBL/GenBank/DDBJ databases">
        <authorList>
            <consortium name="DOE Joint Genome Institute"/>
            <person name="Min B."/>
            <person name="Riley R."/>
            <person name="Sierra-Patev S."/>
            <person name="Naranjo-Ortiz M."/>
            <person name="Looney B."/>
            <person name="Konkel Z."/>
            <person name="Slot J.C."/>
            <person name="Sakamoto Y."/>
            <person name="Steenwyk J.L."/>
            <person name="Rokas A."/>
            <person name="Carro J."/>
            <person name="Camarero S."/>
            <person name="Ferreira P."/>
            <person name="Molpeceres G."/>
            <person name="Ruiz-Duenas F.J."/>
            <person name="Serrano A."/>
            <person name="Henrissat B."/>
            <person name="Drula E."/>
            <person name="Hughes K.W."/>
            <person name="Mata J.L."/>
            <person name="Ishikawa N.K."/>
            <person name="Vargas-Isla R."/>
            <person name="Ushijima S."/>
            <person name="Smith C.A."/>
            <person name="Ahrendt S."/>
            <person name="Andreopoulos W."/>
            <person name="He G."/>
            <person name="Labutti K."/>
            <person name="Lipzen A."/>
            <person name="Ng V."/>
            <person name="Sandor L."/>
            <person name="Barry K."/>
            <person name="Martinez A.T."/>
            <person name="Xiao Y."/>
            <person name="Gibbons J.G."/>
            <person name="Terashima K."/>
            <person name="Hibbett D.S."/>
            <person name="Grigoriev I.V."/>
        </authorList>
    </citation>
    <scope>NUCLEOTIDE SEQUENCE</scope>
    <source>
        <strain evidence="2">TFB9207</strain>
    </source>
</reference>